<dbReference type="PANTHER" id="PTHR34807:SF3">
    <property type="entry name" value="OS08G0270800 PROTEIN"/>
    <property type="match status" value="1"/>
</dbReference>
<evidence type="ECO:0000256" key="2">
    <source>
        <dbReference type="SAM" id="MobiDB-lite"/>
    </source>
</evidence>
<evidence type="ECO:0000256" key="1">
    <source>
        <dbReference type="SAM" id="Coils"/>
    </source>
</evidence>
<organism evidence="3 4">
    <name type="scientific">Iris pallida</name>
    <name type="common">Sweet iris</name>
    <dbReference type="NCBI Taxonomy" id="29817"/>
    <lineage>
        <taxon>Eukaryota</taxon>
        <taxon>Viridiplantae</taxon>
        <taxon>Streptophyta</taxon>
        <taxon>Embryophyta</taxon>
        <taxon>Tracheophyta</taxon>
        <taxon>Spermatophyta</taxon>
        <taxon>Magnoliopsida</taxon>
        <taxon>Liliopsida</taxon>
        <taxon>Asparagales</taxon>
        <taxon>Iridaceae</taxon>
        <taxon>Iridoideae</taxon>
        <taxon>Irideae</taxon>
        <taxon>Iris</taxon>
    </lineage>
</organism>
<protein>
    <submittedName>
        <fullName evidence="3">Uncharacterized protein</fullName>
    </submittedName>
</protein>
<gene>
    <name evidence="3" type="ORF">M6B38_186460</name>
</gene>
<reference evidence="3" key="1">
    <citation type="journal article" date="2023" name="GigaByte">
        <title>Genome assembly of the bearded iris, Iris pallida Lam.</title>
        <authorList>
            <person name="Bruccoleri R.E."/>
            <person name="Oakeley E.J."/>
            <person name="Faust A.M.E."/>
            <person name="Altorfer M."/>
            <person name="Dessus-Babus S."/>
            <person name="Burckhardt D."/>
            <person name="Oertli M."/>
            <person name="Naumann U."/>
            <person name="Petersen F."/>
            <person name="Wong J."/>
        </authorList>
    </citation>
    <scope>NUCLEOTIDE SEQUENCE</scope>
    <source>
        <strain evidence="3">GSM-AAB239-AS_SAM_17_03QT</strain>
    </source>
</reference>
<dbReference type="AlphaFoldDB" id="A0AAX6EJS4"/>
<evidence type="ECO:0000313" key="4">
    <source>
        <dbReference type="Proteomes" id="UP001140949"/>
    </source>
</evidence>
<reference evidence="3" key="2">
    <citation type="submission" date="2023-04" db="EMBL/GenBank/DDBJ databases">
        <authorList>
            <person name="Bruccoleri R.E."/>
            <person name="Oakeley E.J."/>
            <person name="Faust A.-M."/>
            <person name="Dessus-Babus S."/>
            <person name="Altorfer M."/>
            <person name="Burckhardt D."/>
            <person name="Oertli M."/>
            <person name="Naumann U."/>
            <person name="Petersen F."/>
            <person name="Wong J."/>
        </authorList>
    </citation>
    <scope>NUCLEOTIDE SEQUENCE</scope>
    <source>
        <strain evidence="3">GSM-AAB239-AS_SAM_17_03QT</strain>
        <tissue evidence="3">Leaf</tissue>
    </source>
</reference>
<sequence>MKKGKQVSMDCPPPLPSSSYQVGKEEEEAKARSRHNSLMMDYLELQKEIEAKRKKLSEANRERHKLSTVVKFLRRKFKSFSKKPSQRVQVRVRKHSLKLAPLKDTQEVQEASVPSTTPLFDLNQLIPNGDDMNGIQDEMGPPGTGLSKMCFVNGDVVKLAVDKRKISWQDQIAIRA</sequence>
<evidence type="ECO:0000313" key="3">
    <source>
        <dbReference type="EMBL" id="KAJ6804085.1"/>
    </source>
</evidence>
<name>A0AAX6EJS4_IRIPA</name>
<keyword evidence="1" id="KW-0175">Coiled coil</keyword>
<keyword evidence="4" id="KW-1185">Reference proteome</keyword>
<comment type="caution">
    <text evidence="3">The sequence shown here is derived from an EMBL/GenBank/DDBJ whole genome shotgun (WGS) entry which is preliminary data.</text>
</comment>
<proteinExistence type="predicted"/>
<dbReference type="Proteomes" id="UP001140949">
    <property type="component" value="Unassembled WGS sequence"/>
</dbReference>
<dbReference type="PANTHER" id="PTHR34807">
    <property type="entry name" value="OS08G0270800 PROTEIN"/>
    <property type="match status" value="1"/>
</dbReference>
<accession>A0AAX6EJS4</accession>
<dbReference type="EMBL" id="JANAVB010036020">
    <property type="protein sequence ID" value="KAJ6804085.1"/>
    <property type="molecule type" value="Genomic_DNA"/>
</dbReference>
<feature type="coiled-coil region" evidence="1">
    <location>
        <begin position="35"/>
        <end position="76"/>
    </location>
</feature>
<feature type="region of interest" description="Disordered" evidence="2">
    <location>
        <begin position="1"/>
        <end position="35"/>
    </location>
</feature>